<dbReference type="EMBL" id="JARXVC010000014">
    <property type="protein sequence ID" value="MDH6283533.1"/>
    <property type="molecule type" value="Genomic_DNA"/>
</dbReference>
<dbReference type="InterPro" id="IPR000835">
    <property type="entry name" value="HTH_MarR-typ"/>
</dbReference>
<dbReference type="Pfam" id="PF12802">
    <property type="entry name" value="MarR_2"/>
    <property type="match status" value="1"/>
</dbReference>
<sequence length="148" mass="16631">MPTNMNSDPITELEAELVDMWRRGRIQSRERARAINPKLDPACYPLVAILAREDAVPMSALVAELGVEKSTLTRQIDAVVRLGLVERRPDPQDARARLVALTEPGRAQLTALRDSAIAQWRERLSRWDPADVRQLTTLLRRLAESAAN</sequence>
<proteinExistence type="predicted"/>
<keyword evidence="3" id="KW-1185">Reference proteome</keyword>
<dbReference type="GO" id="GO:0003677">
    <property type="term" value="F:DNA binding"/>
    <property type="evidence" value="ECO:0007669"/>
    <property type="project" value="UniProtKB-KW"/>
</dbReference>
<dbReference type="InterPro" id="IPR036388">
    <property type="entry name" value="WH-like_DNA-bd_sf"/>
</dbReference>
<protein>
    <submittedName>
        <fullName evidence="2">DNA-binding MarR family transcriptional regulator</fullName>
    </submittedName>
</protein>
<name>A0ABT6MGT2_9NOCA</name>
<dbReference type="PANTHER" id="PTHR33164">
    <property type="entry name" value="TRANSCRIPTIONAL REGULATOR, MARR FAMILY"/>
    <property type="match status" value="1"/>
</dbReference>
<dbReference type="Proteomes" id="UP001160334">
    <property type="component" value="Unassembled WGS sequence"/>
</dbReference>
<accession>A0ABT6MGT2</accession>
<dbReference type="PANTHER" id="PTHR33164:SF57">
    <property type="entry name" value="MARR-FAMILY TRANSCRIPTIONAL REGULATOR"/>
    <property type="match status" value="1"/>
</dbReference>
<comment type="caution">
    <text evidence="2">The sequence shown here is derived from an EMBL/GenBank/DDBJ whole genome shotgun (WGS) entry which is preliminary data.</text>
</comment>
<evidence type="ECO:0000313" key="3">
    <source>
        <dbReference type="Proteomes" id="UP001160334"/>
    </source>
</evidence>
<organism evidence="2 3">
    <name type="scientific">Prescottella agglutinans</name>
    <dbReference type="NCBI Taxonomy" id="1644129"/>
    <lineage>
        <taxon>Bacteria</taxon>
        <taxon>Bacillati</taxon>
        <taxon>Actinomycetota</taxon>
        <taxon>Actinomycetes</taxon>
        <taxon>Mycobacteriales</taxon>
        <taxon>Nocardiaceae</taxon>
        <taxon>Prescottella</taxon>
    </lineage>
</organism>
<dbReference type="InterPro" id="IPR036390">
    <property type="entry name" value="WH_DNA-bd_sf"/>
</dbReference>
<dbReference type="SUPFAM" id="SSF46785">
    <property type="entry name" value="Winged helix' DNA-binding domain"/>
    <property type="match status" value="1"/>
</dbReference>
<dbReference type="PROSITE" id="PS50995">
    <property type="entry name" value="HTH_MARR_2"/>
    <property type="match status" value="1"/>
</dbReference>
<reference evidence="2 3" key="1">
    <citation type="submission" date="2023-04" db="EMBL/GenBank/DDBJ databases">
        <title>Forest soil microbial communities from Buena Vista Peninsula, Colon Province, Panama.</title>
        <authorList>
            <person name="Bouskill N."/>
        </authorList>
    </citation>
    <scope>NUCLEOTIDE SEQUENCE [LARGE SCALE GENOMIC DNA]</scope>
    <source>
        <strain evidence="2 3">CFH S0262</strain>
    </source>
</reference>
<dbReference type="InterPro" id="IPR039422">
    <property type="entry name" value="MarR/SlyA-like"/>
</dbReference>
<evidence type="ECO:0000259" key="1">
    <source>
        <dbReference type="PROSITE" id="PS50995"/>
    </source>
</evidence>
<dbReference type="PRINTS" id="PR00598">
    <property type="entry name" value="HTHMARR"/>
</dbReference>
<dbReference type="SMART" id="SM00347">
    <property type="entry name" value="HTH_MARR"/>
    <property type="match status" value="1"/>
</dbReference>
<keyword evidence="2" id="KW-0238">DNA-binding</keyword>
<dbReference type="Gene3D" id="1.10.10.10">
    <property type="entry name" value="Winged helix-like DNA-binding domain superfamily/Winged helix DNA-binding domain"/>
    <property type="match status" value="1"/>
</dbReference>
<evidence type="ECO:0000313" key="2">
    <source>
        <dbReference type="EMBL" id="MDH6283533.1"/>
    </source>
</evidence>
<gene>
    <name evidence="2" type="ORF">M2280_004781</name>
</gene>
<feature type="domain" description="HTH marR-type" evidence="1">
    <location>
        <begin position="10"/>
        <end position="144"/>
    </location>
</feature>